<keyword evidence="3" id="KW-1185">Reference proteome</keyword>
<evidence type="ECO:0000259" key="1">
    <source>
        <dbReference type="Pfam" id="PF13490"/>
    </source>
</evidence>
<dbReference type="EMBL" id="FNVA01000007">
    <property type="protein sequence ID" value="SEG63240.1"/>
    <property type="molecule type" value="Genomic_DNA"/>
</dbReference>
<feature type="domain" description="Putative zinc-finger" evidence="1">
    <location>
        <begin position="22"/>
        <end position="56"/>
    </location>
</feature>
<dbReference type="GO" id="GO:0008270">
    <property type="term" value="F:zinc ion binding"/>
    <property type="evidence" value="ECO:0007669"/>
    <property type="project" value="UniProtKB-KW"/>
</dbReference>
<keyword evidence="2" id="KW-0862">Zinc</keyword>
<reference evidence="2 3" key="1">
    <citation type="submission" date="2016-10" db="EMBL/GenBank/DDBJ databases">
        <authorList>
            <person name="de Groot N.N."/>
        </authorList>
    </citation>
    <scope>NUCLEOTIDE SEQUENCE [LARGE SCALE GENOMIC DNA]</scope>
    <source>
        <strain evidence="2 3">DSM 22489</strain>
    </source>
</reference>
<proteinExistence type="predicted"/>
<sequence length="241" mass="26197">MSLAVQNVWNEHDAIDGIDAVCLHVRACFDDYLDGTTTGVEMASIATHLEECAPCALEFEELRNMQQALAAAAPVRVPERLQQDLRNALSLERTRGTHLPLRKQLALAWDRQLAPLALRLAGGLSATIVLLGSAVSVLGLSNAVLADDDNMAHLVQPRYLYSQVPQSPVETRHDVPVIVDAMVDTHGRVYDYSIVAGPRDQDTSVQIERNLLTSVFQPATLFGVPVKGHVVVTFSGISVRG</sequence>
<dbReference type="Proteomes" id="UP000236728">
    <property type="component" value="Unassembled WGS sequence"/>
</dbReference>
<name>A0A1H6BRH1_9BACT</name>
<organism evidence="2 3">
    <name type="scientific">Bryocella elongata</name>
    <dbReference type="NCBI Taxonomy" id="863522"/>
    <lineage>
        <taxon>Bacteria</taxon>
        <taxon>Pseudomonadati</taxon>
        <taxon>Acidobacteriota</taxon>
        <taxon>Terriglobia</taxon>
        <taxon>Terriglobales</taxon>
        <taxon>Acidobacteriaceae</taxon>
        <taxon>Bryocella</taxon>
    </lineage>
</organism>
<dbReference type="Gene3D" id="1.10.10.1320">
    <property type="entry name" value="Anti-sigma factor, zinc-finger domain"/>
    <property type="match status" value="1"/>
</dbReference>
<dbReference type="InterPro" id="IPR027383">
    <property type="entry name" value="Znf_put"/>
</dbReference>
<dbReference type="InterPro" id="IPR041916">
    <property type="entry name" value="Anti_sigma_zinc_sf"/>
</dbReference>
<keyword evidence="2" id="KW-0479">Metal-binding</keyword>
<accession>A0A1H6BRH1</accession>
<dbReference type="AlphaFoldDB" id="A0A1H6BRH1"/>
<protein>
    <submittedName>
        <fullName evidence="2">Putative zinc-finger</fullName>
    </submittedName>
</protein>
<keyword evidence="2" id="KW-0863">Zinc-finger</keyword>
<evidence type="ECO:0000313" key="3">
    <source>
        <dbReference type="Proteomes" id="UP000236728"/>
    </source>
</evidence>
<evidence type="ECO:0000313" key="2">
    <source>
        <dbReference type="EMBL" id="SEG63240.1"/>
    </source>
</evidence>
<dbReference type="Pfam" id="PF13490">
    <property type="entry name" value="zf-HC2"/>
    <property type="match status" value="1"/>
</dbReference>
<gene>
    <name evidence="2" type="ORF">SAMN05421819_3957</name>
</gene>